<sequence length="248" mass="26435">MTANEGGVGRVVMENKALVLVAGLGRGPFDALAPVLDRQKLEVVKLSTPENSVELVQKEPFDLVIFNAEVKKGTLEQVVDAIRHGMSASRNTSILVLAGRNQVDAVRRLVGRGVNRVMLLDDPPELVGQQVAELLNIAPRANLRFSTRLQTAVGDGAVEILGEIVNLSATGMLVETDSSFEPCQQVVVTINLGGQQGPVSAKAEVVRLARNDRGGIEGVGLHFLSFAGDGKEKIEAVLDEAFTEPPIN</sequence>
<dbReference type="Gene3D" id="3.40.50.2300">
    <property type="match status" value="1"/>
</dbReference>
<dbReference type="GO" id="GO:0035438">
    <property type="term" value="F:cyclic-di-GMP binding"/>
    <property type="evidence" value="ECO:0007669"/>
    <property type="project" value="InterPro"/>
</dbReference>
<dbReference type="InterPro" id="IPR011006">
    <property type="entry name" value="CheY-like_superfamily"/>
</dbReference>
<evidence type="ECO:0000259" key="1">
    <source>
        <dbReference type="Pfam" id="PF07238"/>
    </source>
</evidence>
<dbReference type="Pfam" id="PF07238">
    <property type="entry name" value="PilZ"/>
    <property type="match status" value="1"/>
</dbReference>
<dbReference type="SUPFAM" id="SSF141371">
    <property type="entry name" value="PilZ domain-like"/>
    <property type="match status" value="1"/>
</dbReference>
<name>A0A8J6Y7M0_9BACT</name>
<reference evidence="2 3" key="1">
    <citation type="submission" date="2020-08" db="EMBL/GenBank/DDBJ databases">
        <title>Acidobacteriota in marine sediments use diverse sulfur dissimilation pathways.</title>
        <authorList>
            <person name="Wasmund K."/>
        </authorList>
    </citation>
    <scope>NUCLEOTIDE SEQUENCE [LARGE SCALE GENOMIC DNA]</scope>
    <source>
        <strain evidence="2">MAG AM3-A</strain>
    </source>
</reference>
<dbReference type="Gene3D" id="2.40.10.220">
    <property type="entry name" value="predicted glycosyltransferase like domains"/>
    <property type="match status" value="1"/>
</dbReference>
<dbReference type="EMBL" id="JACXWA010000009">
    <property type="protein sequence ID" value="MBD3869849.1"/>
    <property type="molecule type" value="Genomic_DNA"/>
</dbReference>
<organism evidence="2 3">
    <name type="scientific">Candidatus Sulfomarinibacter kjeldsenii</name>
    <dbReference type="NCBI Taxonomy" id="2885994"/>
    <lineage>
        <taxon>Bacteria</taxon>
        <taxon>Pseudomonadati</taxon>
        <taxon>Acidobacteriota</taxon>
        <taxon>Thermoanaerobaculia</taxon>
        <taxon>Thermoanaerobaculales</taxon>
        <taxon>Candidatus Sulfomarinibacteraceae</taxon>
        <taxon>Candidatus Sulfomarinibacter</taxon>
    </lineage>
</organism>
<gene>
    <name evidence="2" type="ORF">IFJ97_00650</name>
</gene>
<dbReference type="InterPro" id="IPR009875">
    <property type="entry name" value="PilZ_domain"/>
</dbReference>
<proteinExistence type="predicted"/>
<feature type="domain" description="PilZ" evidence="1">
    <location>
        <begin position="140"/>
        <end position="238"/>
    </location>
</feature>
<evidence type="ECO:0000313" key="3">
    <source>
        <dbReference type="Proteomes" id="UP000598633"/>
    </source>
</evidence>
<accession>A0A8J6Y7M0</accession>
<dbReference type="Proteomes" id="UP000598633">
    <property type="component" value="Unassembled WGS sequence"/>
</dbReference>
<dbReference type="AlphaFoldDB" id="A0A8J6Y7M0"/>
<evidence type="ECO:0000313" key="2">
    <source>
        <dbReference type="EMBL" id="MBD3869849.1"/>
    </source>
</evidence>
<protein>
    <submittedName>
        <fullName evidence="2">PilZ domain-containing protein</fullName>
    </submittedName>
</protein>
<dbReference type="SUPFAM" id="SSF52172">
    <property type="entry name" value="CheY-like"/>
    <property type="match status" value="1"/>
</dbReference>
<comment type="caution">
    <text evidence="2">The sequence shown here is derived from an EMBL/GenBank/DDBJ whole genome shotgun (WGS) entry which is preliminary data.</text>
</comment>